<dbReference type="InterPro" id="IPR017441">
    <property type="entry name" value="Protein_kinase_ATP_BS"/>
</dbReference>
<keyword evidence="2" id="KW-0808">Transferase</keyword>
<evidence type="ECO:0000256" key="4">
    <source>
        <dbReference type="ARBA" id="ARBA00022777"/>
    </source>
</evidence>
<dbReference type="InterPro" id="IPR011009">
    <property type="entry name" value="Kinase-like_dom_sf"/>
</dbReference>
<feature type="region of interest" description="Disordered" evidence="7">
    <location>
        <begin position="1"/>
        <end position="31"/>
    </location>
</feature>
<evidence type="ECO:0000313" key="8">
    <source>
        <dbReference type="EMBL" id="EFO86938.1"/>
    </source>
</evidence>
<dbReference type="Proteomes" id="UP000008281">
    <property type="component" value="Unassembled WGS sequence"/>
</dbReference>
<dbReference type="HOGENOM" id="CLU_049954_0_0_1"/>
<keyword evidence="5" id="KW-0067">ATP-binding</keyword>
<feature type="compositionally biased region" description="Low complexity" evidence="7">
    <location>
        <begin position="11"/>
        <end position="26"/>
    </location>
</feature>
<dbReference type="AlphaFoldDB" id="E3N4W8"/>
<keyword evidence="9" id="KW-1185">Reference proteome</keyword>
<dbReference type="OrthoDB" id="283111at2759"/>
<evidence type="ECO:0000313" key="9">
    <source>
        <dbReference type="Proteomes" id="UP000008281"/>
    </source>
</evidence>
<evidence type="ECO:0000256" key="5">
    <source>
        <dbReference type="ARBA" id="ARBA00022840"/>
    </source>
</evidence>
<protein>
    <submittedName>
        <fullName evidence="8">Uncharacterized protein</fullName>
    </submittedName>
</protein>
<dbReference type="GO" id="GO:0043484">
    <property type="term" value="P:regulation of RNA splicing"/>
    <property type="evidence" value="ECO:0007669"/>
    <property type="project" value="TreeGrafter"/>
</dbReference>
<dbReference type="eggNOG" id="KOG0671">
    <property type="taxonomic scope" value="Eukaryota"/>
</dbReference>
<dbReference type="PANTHER" id="PTHR45646">
    <property type="entry name" value="SERINE/THREONINE-PROTEIN KINASE DOA-RELATED"/>
    <property type="match status" value="1"/>
</dbReference>
<dbReference type="GO" id="GO:0004674">
    <property type="term" value="F:protein serine/threonine kinase activity"/>
    <property type="evidence" value="ECO:0007669"/>
    <property type="project" value="UniProtKB-KW"/>
</dbReference>
<dbReference type="PROSITE" id="PS50011">
    <property type="entry name" value="PROTEIN_KINASE_DOM"/>
    <property type="match status" value="1"/>
</dbReference>
<dbReference type="SUPFAM" id="SSF56112">
    <property type="entry name" value="Protein kinase-like (PK-like)"/>
    <property type="match status" value="1"/>
</dbReference>
<gene>
    <name evidence="8" type="ORF">CRE_09712</name>
</gene>
<reference evidence="8" key="1">
    <citation type="submission" date="2007-07" db="EMBL/GenBank/DDBJ databases">
        <title>PCAP assembly of the Caenorhabditis remanei genome.</title>
        <authorList>
            <consortium name="The Caenorhabditis remanei Sequencing Consortium"/>
            <person name="Wilson R.K."/>
        </authorList>
    </citation>
    <scope>NUCLEOTIDE SEQUENCE [LARGE SCALE GENOMIC DNA]</scope>
    <source>
        <strain evidence="8">PB4641</strain>
    </source>
</reference>
<name>E3N4W8_CAERE</name>
<comment type="similarity">
    <text evidence="6">Belongs to the protein kinase superfamily. CMGC Ser/Thr protein kinase family. Lammer subfamily.</text>
</comment>
<keyword evidence="3" id="KW-0547">Nucleotide-binding</keyword>
<dbReference type="PANTHER" id="PTHR45646:SF8">
    <property type="entry name" value="PROTEIN KINASE DOMAIN-CONTAINING PROTEIN"/>
    <property type="match status" value="1"/>
</dbReference>
<keyword evidence="4" id="KW-0418">Kinase</keyword>
<dbReference type="STRING" id="31234.E3N4W8"/>
<accession>E3N4W8</accession>
<keyword evidence="1" id="KW-0723">Serine/threonine-protein kinase</keyword>
<organism evidence="9">
    <name type="scientific">Caenorhabditis remanei</name>
    <name type="common">Caenorhabditis vulgaris</name>
    <dbReference type="NCBI Taxonomy" id="31234"/>
    <lineage>
        <taxon>Eukaryota</taxon>
        <taxon>Metazoa</taxon>
        <taxon>Ecdysozoa</taxon>
        <taxon>Nematoda</taxon>
        <taxon>Chromadorea</taxon>
        <taxon>Rhabditida</taxon>
        <taxon>Rhabditina</taxon>
        <taxon>Rhabditomorpha</taxon>
        <taxon>Rhabditoidea</taxon>
        <taxon>Rhabditidae</taxon>
        <taxon>Peloderinae</taxon>
        <taxon>Caenorhabditis</taxon>
    </lineage>
</organism>
<dbReference type="SMART" id="SM00220">
    <property type="entry name" value="S_TKc"/>
    <property type="match status" value="1"/>
</dbReference>
<proteinExistence type="inferred from homology"/>
<evidence type="ECO:0000256" key="6">
    <source>
        <dbReference type="ARBA" id="ARBA00037966"/>
    </source>
</evidence>
<dbReference type="GO" id="GO:0005524">
    <property type="term" value="F:ATP binding"/>
    <property type="evidence" value="ECO:0007669"/>
    <property type="project" value="UniProtKB-UniRule"/>
</dbReference>
<feature type="compositionally biased region" description="Polar residues" evidence="7">
    <location>
        <begin position="1"/>
        <end position="10"/>
    </location>
</feature>
<dbReference type="PROSITE" id="PS00108">
    <property type="entry name" value="PROTEIN_KINASE_ST"/>
    <property type="match status" value="1"/>
</dbReference>
<dbReference type="Gene3D" id="3.30.200.20">
    <property type="entry name" value="Phosphorylase Kinase, domain 1"/>
    <property type="match status" value="1"/>
</dbReference>
<dbReference type="InterPro" id="IPR051175">
    <property type="entry name" value="CLK_kinases"/>
</dbReference>
<dbReference type="InterPro" id="IPR008271">
    <property type="entry name" value="Ser/Thr_kinase_AS"/>
</dbReference>
<evidence type="ECO:0000256" key="2">
    <source>
        <dbReference type="ARBA" id="ARBA00022679"/>
    </source>
</evidence>
<evidence type="ECO:0000256" key="3">
    <source>
        <dbReference type="ARBA" id="ARBA00022741"/>
    </source>
</evidence>
<evidence type="ECO:0000256" key="1">
    <source>
        <dbReference type="ARBA" id="ARBA00022527"/>
    </source>
</evidence>
<dbReference type="Pfam" id="PF00069">
    <property type="entry name" value="Pkinase"/>
    <property type="match status" value="1"/>
</dbReference>
<dbReference type="PROSITE" id="PS00107">
    <property type="entry name" value="PROTEIN_KINASE_ATP"/>
    <property type="match status" value="1"/>
</dbReference>
<dbReference type="InterPro" id="IPR000719">
    <property type="entry name" value="Prot_kinase_dom"/>
</dbReference>
<dbReference type="Gene3D" id="1.10.510.10">
    <property type="entry name" value="Transferase(Phosphotransferase) domain 1"/>
    <property type="match status" value="1"/>
</dbReference>
<sequence>MSSQPPSSQDTPISQDTPSTTPSSFTPSPPSAKFIAEPFYFDEKNTGEQIDSFVLNGEKYRRFEKLGEGAFGAVYKVVSENRRVFAGKLIKVQEDDDEHSGYSRVKNEIKIFDLLRSVEHANVLQSKKYGMMEHSIDGFHKHILIFPLLGPSLSETLDDAMVDDHKYKKDRNSTAAPAMAFKTSIVREFAQQIAKGMAFLQKYHVLHLDLKLDNLCFANVEPDISYLFHKRSISFITMKHSAIKIVDFGQAQISHHPKANKLFHATTYRCPELLLGLPYSEVSDVWPFGVLMIEMYCGERLFQSDAKEKRICEAWTFRNIQSVMGEKVTKELWMEARLEASPELRGSVRNDSVPGDATLPLFTELKRNEEADLLFKCAKRALTINWHDRPTFQQLLQDPYLSGTTDE</sequence>
<evidence type="ECO:0000256" key="7">
    <source>
        <dbReference type="SAM" id="MobiDB-lite"/>
    </source>
</evidence>
<dbReference type="EMBL" id="DS268529">
    <property type="protein sequence ID" value="EFO86938.1"/>
    <property type="molecule type" value="Genomic_DNA"/>
</dbReference>
<dbReference type="GO" id="GO:0005634">
    <property type="term" value="C:nucleus"/>
    <property type="evidence" value="ECO:0007669"/>
    <property type="project" value="TreeGrafter"/>
</dbReference>